<dbReference type="Gene3D" id="6.20.450.20">
    <property type="match status" value="1"/>
</dbReference>
<dbReference type="AlphaFoldDB" id="A0A238HFT5"/>
<evidence type="ECO:0000313" key="2">
    <source>
        <dbReference type="EMBL" id="SMQ12508.1"/>
    </source>
</evidence>
<dbReference type="InterPro" id="IPR048851">
    <property type="entry name" value="PaaA2_dom"/>
</dbReference>
<accession>A0A238HFT5</accession>
<feature type="domain" description="Stability determinant" evidence="1">
    <location>
        <begin position="18"/>
        <end position="48"/>
    </location>
</feature>
<dbReference type="Proteomes" id="UP000215450">
    <property type="component" value="Unassembled WGS sequence"/>
</dbReference>
<dbReference type="RefSeq" id="WP_032137574.1">
    <property type="nucleotide sequence ID" value="NZ_CCNJ01000057.1"/>
</dbReference>
<organism evidence="2">
    <name type="scientific">Kingella negevensis</name>
    <dbReference type="NCBI Taxonomy" id="1522312"/>
    <lineage>
        <taxon>Bacteria</taxon>
        <taxon>Pseudomonadati</taxon>
        <taxon>Pseudomonadota</taxon>
        <taxon>Betaproteobacteria</taxon>
        <taxon>Neisseriales</taxon>
        <taxon>Neisseriaceae</taxon>
        <taxon>Kingella</taxon>
    </lineage>
</organism>
<dbReference type="EMBL" id="FXUV01000023">
    <property type="protein sequence ID" value="SMQ12508.1"/>
    <property type="molecule type" value="Genomic_DNA"/>
</dbReference>
<proteinExistence type="predicted"/>
<reference evidence="3 4" key="2">
    <citation type="submission" date="2017-06" db="EMBL/GenBank/DDBJ databases">
        <authorList>
            <person name="Kim H.J."/>
            <person name="Triplett B.A."/>
        </authorList>
    </citation>
    <scope>NUCLEOTIDE SEQUENCE [LARGE SCALE GENOMIC DNA]</scope>
    <source>
        <strain evidence="3">Kingella_eburonensis</strain>
    </source>
</reference>
<reference evidence="2" key="1">
    <citation type="submission" date="2017-05" db="EMBL/GenBank/DDBJ databases">
        <authorList>
            <person name="Song R."/>
            <person name="Chenine A.L."/>
            <person name="Ruprecht R.M."/>
        </authorList>
    </citation>
    <scope>NUCLEOTIDE SEQUENCE</scope>
    <source>
        <strain evidence="2">Kingella_eburonensis</strain>
    </source>
</reference>
<evidence type="ECO:0000259" key="1">
    <source>
        <dbReference type="Pfam" id="PF21217"/>
    </source>
</evidence>
<name>A0A238HFT5_9NEIS</name>
<keyword evidence="4" id="KW-1185">Reference proteome</keyword>
<sequence length="62" mass="7079">MLAYPTNPWTSIFADEAQENKYNQWLNDKVAHNLADTRPNVPHDLLMARLDAILEAAQQGQE</sequence>
<dbReference type="OrthoDB" id="1666683at2"/>
<dbReference type="EMBL" id="FXUV02000026">
    <property type="protein sequence ID" value="SNB70627.1"/>
    <property type="molecule type" value="Genomic_DNA"/>
</dbReference>
<evidence type="ECO:0000313" key="4">
    <source>
        <dbReference type="Proteomes" id="UP000215450"/>
    </source>
</evidence>
<dbReference type="STRING" id="1522312.GCA_900177895_00820"/>
<evidence type="ECO:0000313" key="3">
    <source>
        <dbReference type="EMBL" id="SNB70627.1"/>
    </source>
</evidence>
<dbReference type="GeneID" id="83624866"/>
<protein>
    <recommendedName>
        <fullName evidence="1">Stability determinant domain-containing protein</fullName>
    </recommendedName>
</protein>
<dbReference type="Pfam" id="PF21217">
    <property type="entry name" value="PaaA2"/>
    <property type="match status" value="1"/>
</dbReference>
<gene>
    <name evidence="3" type="ORF">KEBURONENSIS_01364</name>
    <name evidence="2" type="ORF">KEBURONENSIS_01409</name>
</gene>